<evidence type="ECO:0000256" key="8">
    <source>
        <dbReference type="ARBA" id="ARBA00023170"/>
    </source>
</evidence>
<comment type="subcellular location">
    <subcellularLocation>
        <location evidence="1">Membrane</location>
        <topology evidence="1">Single-pass type I membrane protein</topology>
    </subcellularLocation>
</comment>
<evidence type="ECO:0000256" key="4">
    <source>
        <dbReference type="ARBA" id="ARBA00022729"/>
    </source>
</evidence>
<evidence type="ECO:0000256" key="7">
    <source>
        <dbReference type="ARBA" id="ARBA00023136"/>
    </source>
</evidence>
<evidence type="ECO:0000256" key="3">
    <source>
        <dbReference type="ARBA" id="ARBA00022692"/>
    </source>
</evidence>
<feature type="domain" description="Leucine-rich repeat-containing N-terminal plant-type" evidence="11">
    <location>
        <begin position="45"/>
        <end position="86"/>
    </location>
</feature>
<dbReference type="PANTHER" id="PTHR48061">
    <property type="entry name" value="LEUCINE-RICH REPEAT RECEPTOR PROTEIN KINASE EMS1-LIKE-RELATED"/>
    <property type="match status" value="1"/>
</dbReference>
<keyword evidence="8" id="KW-0675">Receptor</keyword>
<dbReference type="InterPro" id="IPR001611">
    <property type="entry name" value="Leu-rich_rpt"/>
</dbReference>
<accession>A0AAV2EXL2</accession>
<dbReference type="InterPro" id="IPR046956">
    <property type="entry name" value="RLP23-like"/>
</dbReference>
<keyword evidence="3" id="KW-0812">Transmembrane</keyword>
<organism evidence="12 13">
    <name type="scientific">Linum trigynum</name>
    <dbReference type="NCBI Taxonomy" id="586398"/>
    <lineage>
        <taxon>Eukaryota</taxon>
        <taxon>Viridiplantae</taxon>
        <taxon>Streptophyta</taxon>
        <taxon>Embryophyta</taxon>
        <taxon>Tracheophyta</taxon>
        <taxon>Spermatophyta</taxon>
        <taxon>Magnoliopsida</taxon>
        <taxon>eudicotyledons</taxon>
        <taxon>Gunneridae</taxon>
        <taxon>Pentapetalae</taxon>
        <taxon>rosids</taxon>
        <taxon>fabids</taxon>
        <taxon>Malpighiales</taxon>
        <taxon>Linaceae</taxon>
        <taxon>Linum</taxon>
    </lineage>
</organism>
<evidence type="ECO:0000313" key="13">
    <source>
        <dbReference type="Proteomes" id="UP001497516"/>
    </source>
</evidence>
<evidence type="ECO:0000256" key="9">
    <source>
        <dbReference type="ARBA" id="ARBA00023180"/>
    </source>
</evidence>
<keyword evidence="5" id="KW-0677">Repeat</keyword>
<evidence type="ECO:0000313" key="12">
    <source>
        <dbReference type="EMBL" id="CAL1390502.1"/>
    </source>
</evidence>
<dbReference type="Pfam" id="PF08263">
    <property type="entry name" value="LRRNT_2"/>
    <property type="match status" value="1"/>
</dbReference>
<protein>
    <recommendedName>
        <fullName evidence="11">Leucine-rich repeat-containing N-terminal plant-type domain-containing protein</fullName>
    </recommendedName>
</protein>
<dbReference type="Gene3D" id="3.80.10.10">
    <property type="entry name" value="Ribonuclease Inhibitor"/>
    <property type="match status" value="1"/>
</dbReference>
<evidence type="ECO:0000259" key="11">
    <source>
        <dbReference type="Pfam" id="PF08263"/>
    </source>
</evidence>
<feature type="chain" id="PRO_5043315166" description="Leucine-rich repeat-containing N-terminal plant-type domain-containing protein" evidence="10">
    <location>
        <begin position="29"/>
        <end position="163"/>
    </location>
</feature>
<dbReference type="InterPro" id="IPR032675">
    <property type="entry name" value="LRR_dom_sf"/>
</dbReference>
<feature type="signal peptide" evidence="10">
    <location>
        <begin position="1"/>
        <end position="28"/>
    </location>
</feature>
<evidence type="ECO:0000256" key="6">
    <source>
        <dbReference type="ARBA" id="ARBA00022989"/>
    </source>
</evidence>
<sequence length="163" mass="18005">MPKLKIPVVQVLLVAISFLLVLQQCCQASMPQYHPPLLSSNLCLSDQSDALLKLKKSLAIHANGHDKMASWNDGVDYCTWEGVTCDSSTGHIVGLDLSCDEKLSGTPILYCCRQLHEQLQGDFISHLSYLQSLNLANNCFNGSMIPSSFARLTSLTYLNLSHY</sequence>
<dbReference type="SUPFAM" id="SSF52058">
    <property type="entry name" value="L domain-like"/>
    <property type="match status" value="1"/>
</dbReference>
<keyword evidence="4 10" id="KW-0732">Signal</keyword>
<dbReference type="PANTHER" id="PTHR48061:SF46">
    <property type="entry name" value="LEUCINE-RICH REPEAT-CONTAINING N-TERMINAL PLANT-TYPE DOMAIN-CONTAINING PROTEIN"/>
    <property type="match status" value="1"/>
</dbReference>
<dbReference type="AlphaFoldDB" id="A0AAV2EXL2"/>
<reference evidence="12 13" key="1">
    <citation type="submission" date="2024-04" db="EMBL/GenBank/DDBJ databases">
        <authorList>
            <person name="Fracassetti M."/>
        </authorList>
    </citation>
    <scope>NUCLEOTIDE SEQUENCE [LARGE SCALE GENOMIC DNA]</scope>
</reference>
<gene>
    <name evidence="12" type="ORF">LTRI10_LOCUS31283</name>
</gene>
<dbReference type="Pfam" id="PF13855">
    <property type="entry name" value="LRR_8"/>
    <property type="match status" value="1"/>
</dbReference>
<dbReference type="EMBL" id="OZ034818">
    <property type="protein sequence ID" value="CAL1390502.1"/>
    <property type="molecule type" value="Genomic_DNA"/>
</dbReference>
<evidence type="ECO:0000256" key="2">
    <source>
        <dbReference type="ARBA" id="ARBA00022614"/>
    </source>
</evidence>
<dbReference type="InterPro" id="IPR013210">
    <property type="entry name" value="LRR_N_plant-typ"/>
</dbReference>
<evidence type="ECO:0000256" key="10">
    <source>
        <dbReference type="SAM" id="SignalP"/>
    </source>
</evidence>
<keyword evidence="6" id="KW-1133">Transmembrane helix</keyword>
<evidence type="ECO:0000256" key="1">
    <source>
        <dbReference type="ARBA" id="ARBA00004479"/>
    </source>
</evidence>
<dbReference type="Proteomes" id="UP001497516">
    <property type="component" value="Chromosome 5"/>
</dbReference>
<dbReference type="GO" id="GO:0016020">
    <property type="term" value="C:membrane"/>
    <property type="evidence" value="ECO:0007669"/>
    <property type="project" value="UniProtKB-SubCell"/>
</dbReference>
<keyword evidence="9" id="KW-0325">Glycoprotein</keyword>
<keyword evidence="7" id="KW-0472">Membrane</keyword>
<evidence type="ECO:0000256" key="5">
    <source>
        <dbReference type="ARBA" id="ARBA00022737"/>
    </source>
</evidence>
<name>A0AAV2EXL2_9ROSI</name>
<keyword evidence="13" id="KW-1185">Reference proteome</keyword>
<keyword evidence="2" id="KW-0433">Leucine-rich repeat</keyword>
<proteinExistence type="predicted"/>